<feature type="compositionally biased region" description="Basic residues" evidence="1">
    <location>
        <begin position="119"/>
        <end position="130"/>
    </location>
</feature>
<proteinExistence type="predicted"/>
<evidence type="ECO:0000313" key="2">
    <source>
        <dbReference type="EMBL" id="EFI27808.1"/>
    </source>
</evidence>
<feature type="region of interest" description="Disordered" evidence="1">
    <location>
        <begin position="1"/>
        <end position="37"/>
    </location>
</feature>
<gene>
    <name evidence="2" type="ORF">CC1G_14731</name>
</gene>
<dbReference type="GeneID" id="9378406"/>
<feature type="compositionally biased region" description="Basic and acidic residues" evidence="1">
    <location>
        <begin position="25"/>
        <end position="35"/>
    </location>
</feature>
<sequence>MHRMDERWGEIGIKNPNNKRRQKRGREEEPREEQKGLTMLTYIHPSQKTIVVPYISRVDVQVDVEDVDIEGVEFEDNERTEQSCRSIDICEDRKRKERMNQYNRSSISLQSQNRPSGDRRKRKTRKRKWKTDRVGNTGKKTKTRQSKDSPKSETPLKAHTTRTCTTFSPVVARRWRPAIREWEEGRDFARGEDTEFAIQPASQNGIKRGSRKV</sequence>
<dbReference type="EMBL" id="AACS02000005">
    <property type="protein sequence ID" value="EFI27808.1"/>
    <property type="molecule type" value="Genomic_DNA"/>
</dbReference>
<dbReference type="KEGG" id="cci:CC1G_14731"/>
<keyword evidence="3" id="KW-1185">Reference proteome</keyword>
<dbReference type="HOGENOM" id="CLU_1294339_0_0_1"/>
<dbReference type="Proteomes" id="UP000001861">
    <property type="component" value="Unassembled WGS sequence"/>
</dbReference>
<name>D6RMM2_COPC7</name>
<dbReference type="AlphaFoldDB" id="D6RMM2"/>
<comment type="caution">
    <text evidence="2">The sequence shown here is derived from an EMBL/GenBank/DDBJ whole genome shotgun (WGS) entry which is preliminary data.</text>
</comment>
<accession>D6RMM2</accession>
<feature type="region of interest" description="Disordered" evidence="1">
    <location>
        <begin position="96"/>
        <end position="160"/>
    </location>
</feature>
<feature type="compositionally biased region" description="Basic and acidic residues" evidence="1">
    <location>
        <begin position="145"/>
        <end position="156"/>
    </location>
</feature>
<dbReference type="VEuPathDB" id="FungiDB:CC1G_14731"/>
<dbReference type="RefSeq" id="XP_002911302.1">
    <property type="nucleotide sequence ID" value="XM_002911256.1"/>
</dbReference>
<protein>
    <submittedName>
        <fullName evidence="2">Uncharacterized protein</fullName>
    </submittedName>
</protein>
<evidence type="ECO:0000313" key="3">
    <source>
        <dbReference type="Proteomes" id="UP000001861"/>
    </source>
</evidence>
<organism evidence="2 3">
    <name type="scientific">Coprinopsis cinerea (strain Okayama-7 / 130 / ATCC MYA-4618 / FGSC 9003)</name>
    <name type="common">Inky cap fungus</name>
    <name type="synonym">Hormographiella aspergillata</name>
    <dbReference type="NCBI Taxonomy" id="240176"/>
    <lineage>
        <taxon>Eukaryota</taxon>
        <taxon>Fungi</taxon>
        <taxon>Dikarya</taxon>
        <taxon>Basidiomycota</taxon>
        <taxon>Agaricomycotina</taxon>
        <taxon>Agaricomycetes</taxon>
        <taxon>Agaricomycetidae</taxon>
        <taxon>Agaricales</taxon>
        <taxon>Agaricineae</taxon>
        <taxon>Psathyrellaceae</taxon>
        <taxon>Coprinopsis</taxon>
    </lineage>
</organism>
<evidence type="ECO:0000256" key="1">
    <source>
        <dbReference type="SAM" id="MobiDB-lite"/>
    </source>
</evidence>
<dbReference type="InParanoid" id="D6RMM2"/>
<feature type="compositionally biased region" description="Polar residues" evidence="1">
    <location>
        <begin position="100"/>
        <end position="115"/>
    </location>
</feature>
<reference evidence="2 3" key="1">
    <citation type="journal article" date="2010" name="Proc. Natl. Acad. Sci. U.S.A.">
        <title>Insights into evolution of multicellular fungi from the assembled chromosomes of the mushroom Coprinopsis cinerea (Coprinus cinereus).</title>
        <authorList>
            <person name="Stajich J.E."/>
            <person name="Wilke S.K."/>
            <person name="Ahren D."/>
            <person name="Au C.H."/>
            <person name="Birren B.W."/>
            <person name="Borodovsky M."/>
            <person name="Burns C."/>
            <person name="Canback B."/>
            <person name="Casselton L.A."/>
            <person name="Cheng C.K."/>
            <person name="Deng J."/>
            <person name="Dietrich F.S."/>
            <person name="Fargo D.C."/>
            <person name="Farman M.L."/>
            <person name="Gathman A.C."/>
            <person name="Goldberg J."/>
            <person name="Guigo R."/>
            <person name="Hoegger P.J."/>
            <person name="Hooker J.B."/>
            <person name="Huggins A."/>
            <person name="James T.Y."/>
            <person name="Kamada T."/>
            <person name="Kilaru S."/>
            <person name="Kodira C."/>
            <person name="Kues U."/>
            <person name="Kupfer D."/>
            <person name="Kwan H.S."/>
            <person name="Lomsadze A."/>
            <person name="Li W."/>
            <person name="Lilly W.W."/>
            <person name="Ma L.J."/>
            <person name="Mackey A.J."/>
            <person name="Manning G."/>
            <person name="Martin F."/>
            <person name="Muraguchi H."/>
            <person name="Natvig D.O."/>
            <person name="Palmerini H."/>
            <person name="Ramesh M.A."/>
            <person name="Rehmeyer C.J."/>
            <person name="Roe B.A."/>
            <person name="Shenoy N."/>
            <person name="Stanke M."/>
            <person name="Ter-Hovhannisyan V."/>
            <person name="Tunlid A."/>
            <person name="Velagapudi R."/>
            <person name="Vision T.J."/>
            <person name="Zeng Q."/>
            <person name="Zolan M.E."/>
            <person name="Pukkila P.J."/>
        </authorList>
    </citation>
    <scope>NUCLEOTIDE SEQUENCE [LARGE SCALE GENOMIC DNA]</scope>
    <source>
        <strain evidence="3">Okayama-7 / 130 / ATCC MYA-4618 / FGSC 9003</strain>
    </source>
</reference>